<gene>
    <name evidence="2" type="ORF">GS3922_13505</name>
</gene>
<organism evidence="2 3">
    <name type="scientific">Geobacillus subterraneus</name>
    <dbReference type="NCBI Taxonomy" id="129338"/>
    <lineage>
        <taxon>Bacteria</taxon>
        <taxon>Bacillati</taxon>
        <taxon>Bacillota</taxon>
        <taxon>Bacilli</taxon>
        <taxon>Bacillales</taxon>
        <taxon>Anoxybacillaceae</taxon>
        <taxon>Geobacillus</taxon>
    </lineage>
</organism>
<dbReference type="GeneID" id="32409012"/>
<keyword evidence="1" id="KW-0812">Transmembrane</keyword>
<keyword evidence="1" id="KW-0472">Membrane</keyword>
<keyword evidence="1" id="KW-1133">Transmembrane helix</keyword>
<keyword evidence="3" id="KW-1185">Reference proteome</keyword>
<evidence type="ECO:0000256" key="1">
    <source>
        <dbReference type="SAM" id="Phobius"/>
    </source>
</evidence>
<feature type="transmembrane region" description="Helical" evidence="1">
    <location>
        <begin position="50"/>
        <end position="73"/>
    </location>
</feature>
<name>A0ABM6AE36_9BACL</name>
<dbReference type="Proteomes" id="UP000076226">
    <property type="component" value="Chromosome"/>
</dbReference>
<accession>A0ABM6AE36</accession>
<sequence length="182" mass="21060">MRVGLMYIDSIFNNEEIKELKSFLDIEGVNFKVIDKGRRITANIDELNPVITIFIDFVISSGLLVSLGASAVWDGFKTMVKYVVLKTKGKKFYKVTSKKVEERDRTISIVTRTNNNEIFFKLEGLESVEELDLALEKLLPIIEKQLNEMKSNNQIYIASFDKILNEWVTENFIEKIRREKGL</sequence>
<evidence type="ECO:0000313" key="3">
    <source>
        <dbReference type="Proteomes" id="UP000076226"/>
    </source>
</evidence>
<evidence type="ECO:0000313" key="2">
    <source>
        <dbReference type="EMBL" id="AMX84577.1"/>
    </source>
</evidence>
<dbReference type="EMBL" id="CP014342">
    <property type="protein sequence ID" value="AMX84577.1"/>
    <property type="molecule type" value="Genomic_DNA"/>
</dbReference>
<dbReference type="RefSeq" id="WP_063166761.1">
    <property type="nucleotide sequence ID" value="NZ_CP014342.1"/>
</dbReference>
<protein>
    <submittedName>
        <fullName evidence="2">Uncharacterized protein</fullName>
    </submittedName>
</protein>
<proteinExistence type="predicted"/>
<reference evidence="2 3" key="1">
    <citation type="submission" date="2016-02" db="EMBL/GenBank/DDBJ databases">
        <title>Complete genome sequence of Geobacillus subterraneus KCTC 3922T.</title>
        <authorList>
            <person name="Lee D.-W."/>
            <person name="Lee Y.-J."/>
            <person name="Lee S.-J."/>
            <person name="Park G.-S."/>
            <person name="Lee S.-J."/>
            <person name="Shin J.-H."/>
        </authorList>
    </citation>
    <scope>NUCLEOTIDE SEQUENCE [LARGE SCALE GENOMIC DNA]</scope>
    <source>
        <strain evidence="2 3">KCTC 3922</strain>
    </source>
</reference>